<dbReference type="Gene3D" id="3.30.40.10">
    <property type="entry name" value="Zinc/RING finger domain, C3HC4 (zinc finger)"/>
    <property type="match status" value="1"/>
</dbReference>
<dbReference type="InterPro" id="IPR001298">
    <property type="entry name" value="Filamin/ABP280_rpt"/>
</dbReference>
<dbReference type="Proteomes" id="UP001159405">
    <property type="component" value="Unassembled WGS sequence"/>
</dbReference>
<dbReference type="InterPro" id="IPR013783">
    <property type="entry name" value="Ig-like_fold"/>
</dbReference>
<comment type="caution">
    <text evidence="10">The sequence shown here is derived from an EMBL/GenBank/DDBJ whole genome shotgun (WGS) entry which is preliminary data.</text>
</comment>
<dbReference type="InterPro" id="IPR014756">
    <property type="entry name" value="Ig_E-set"/>
</dbReference>
<name>A0ABN8MWY5_9CNID</name>
<dbReference type="CDD" id="cd19757">
    <property type="entry name" value="Bbox1"/>
    <property type="match status" value="1"/>
</dbReference>
<dbReference type="InterPro" id="IPR017868">
    <property type="entry name" value="Filamin/ABP280_repeat-like"/>
</dbReference>
<dbReference type="Gene3D" id="2.60.40.10">
    <property type="entry name" value="Immunoglobulins"/>
    <property type="match status" value="1"/>
</dbReference>
<dbReference type="Pfam" id="PF00643">
    <property type="entry name" value="zf-B_box"/>
    <property type="match status" value="1"/>
</dbReference>
<dbReference type="PROSITE" id="PS50089">
    <property type="entry name" value="ZF_RING_2"/>
    <property type="match status" value="1"/>
</dbReference>
<sequence length="514" mass="57202">MASEGLDCPICCERFDEEKLCPRLLSCGHSFCSNCLEKLFKEYAISCPTCRCVASVQAGVTGLPKNFALLDVLQAIPLTTADGNADLRLCEVCDDEKHRATSCCLDCKEDMCKDVARWHTRQKATRDHRVVSLEKLKANPKLAAVPIFCPEHNEQYHFFDEECNHVVCRDCVTLNHNGHKLLSLADAASNCRQQMEAIATKASNHAEVIKAAEARVAAVSRDLNKAYEEQMVQIKGSFKKLHAALNDRESVLLRELEQLYKTKAFALTDQRDRLHIFQACLESAAHRTMCTVQLGNVHVLVARNDIVPTLKEIENQPLVFEPQADCVLEFNVNLEQLLELLNDTGMVSDKTTSSVTTTAEGSGLNLAIPERKTSFTITARDAQGRLRGEGGDMFMVELTENEGEKVECNVEDKGDGIYIATYTCPANSKGNHEVSVLLRGIHINGSPFSVNVTDAPVGKVSCYGCKTRTKSMIYYKNNIEPFRNDDYRVNGYSAVCTRCIYRASPYWIKCCGPC</sequence>
<keyword evidence="3" id="KW-0677">Repeat</keyword>
<evidence type="ECO:0000313" key="11">
    <source>
        <dbReference type="Proteomes" id="UP001159405"/>
    </source>
</evidence>
<dbReference type="SMART" id="SM00336">
    <property type="entry name" value="BBOX"/>
    <property type="match status" value="2"/>
</dbReference>
<dbReference type="SUPFAM" id="SSF57845">
    <property type="entry name" value="B-box zinc-binding domain"/>
    <property type="match status" value="1"/>
</dbReference>
<dbReference type="PANTHER" id="PTHR25462:SF296">
    <property type="entry name" value="MEIOTIC P26, ISOFORM F"/>
    <property type="match status" value="1"/>
</dbReference>
<accession>A0ABN8MWY5</accession>
<evidence type="ECO:0000256" key="1">
    <source>
        <dbReference type="ARBA" id="ARBA00008518"/>
    </source>
</evidence>
<dbReference type="PROSITE" id="PS00518">
    <property type="entry name" value="ZF_RING_1"/>
    <property type="match status" value="1"/>
</dbReference>
<organism evidence="10 11">
    <name type="scientific">Porites lobata</name>
    <dbReference type="NCBI Taxonomy" id="104759"/>
    <lineage>
        <taxon>Eukaryota</taxon>
        <taxon>Metazoa</taxon>
        <taxon>Cnidaria</taxon>
        <taxon>Anthozoa</taxon>
        <taxon>Hexacorallia</taxon>
        <taxon>Scleractinia</taxon>
        <taxon>Fungiina</taxon>
        <taxon>Poritidae</taxon>
        <taxon>Porites</taxon>
    </lineage>
</organism>
<keyword evidence="4 6" id="KW-0863">Zinc-finger</keyword>
<dbReference type="SUPFAM" id="SSF81296">
    <property type="entry name" value="E set domains"/>
    <property type="match status" value="1"/>
</dbReference>
<dbReference type="InterPro" id="IPR047153">
    <property type="entry name" value="TRIM45/56/19-like"/>
</dbReference>
<dbReference type="PROSITE" id="PS50194">
    <property type="entry name" value="FILAMIN_REPEAT"/>
    <property type="match status" value="1"/>
</dbReference>
<dbReference type="SMART" id="SM00184">
    <property type="entry name" value="RING"/>
    <property type="match status" value="1"/>
</dbReference>
<dbReference type="InterPro" id="IPR000315">
    <property type="entry name" value="Znf_B-box"/>
</dbReference>
<comment type="similarity">
    <text evidence="1">Belongs to the TRIM/RBCC family.</text>
</comment>
<dbReference type="InterPro" id="IPR017907">
    <property type="entry name" value="Znf_RING_CS"/>
</dbReference>
<feature type="domain" description="B box-type" evidence="9">
    <location>
        <begin position="144"/>
        <end position="184"/>
    </location>
</feature>
<proteinExistence type="inferred from homology"/>
<keyword evidence="5" id="KW-0862">Zinc</keyword>
<reference evidence="10 11" key="1">
    <citation type="submission" date="2022-05" db="EMBL/GenBank/DDBJ databases">
        <authorList>
            <consortium name="Genoscope - CEA"/>
            <person name="William W."/>
        </authorList>
    </citation>
    <scope>NUCLEOTIDE SEQUENCE [LARGE SCALE GENOMIC DNA]</scope>
</reference>
<keyword evidence="11" id="KW-1185">Reference proteome</keyword>
<evidence type="ECO:0000256" key="6">
    <source>
        <dbReference type="PROSITE-ProRule" id="PRU00024"/>
    </source>
</evidence>
<dbReference type="PROSITE" id="PS50119">
    <property type="entry name" value="ZF_BBOX"/>
    <property type="match status" value="1"/>
</dbReference>
<feature type="repeat" description="Filamin" evidence="7">
    <location>
        <begin position="349"/>
        <end position="452"/>
    </location>
</feature>
<dbReference type="InterPro" id="IPR013083">
    <property type="entry name" value="Znf_RING/FYVE/PHD"/>
</dbReference>
<evidence type="ECO:0000256" key="3">
    <source>
        <dbReference type="ARBA" id="ARBA00022737"/>
    </source>
</evidence>
<evidence type="ECO:0000259" key="9">
    <source>
        <dbReference type="PROSITE" id="PS50119"/>
    </source>
</evidence>
<evidence type="ECO:0000256" key="5">
    <source>
        <dbReference type="ARBA" id="ARBA00022833"/>
    </source>
</evidence>
<dbReference type="SMART" id="SM00557">
    <property type="entry name" value="IG_FLMN"/>
    <property type="match status" value="1"/>
</dbReference>
<feature type="domain" description="RING-type" evidence="8">
    <location>
        <begin position="8"/>
        <end position="51"/>
    </location>
</feature>
<evidence type="ECO:0000256" key="7">
    <source>
        <dbReference type="PROSITE-ProRule" id="PRU00087"/>
    </source>
</evidence>
<dbReference type="SUPFAM" id="SSF57850">
    <property type="entry name" value="RING/U-box"/>
    <property type="match status" value="1"/>
</dbReference>
<evidence type="ECO:0000259" key="8">
    <source>
        <dbReference type="PROSITE" id="PS50089"/>
    </source>
</evidence>
<evidence type="ECO:0000313" key="10">
    <source>
        <dbReference type="EMBL" id="CAH3037862.1"/>
    </source>
</evidence>
<dbReference type="PANTHER" id="PTHR25462">
    <property type="entry name" value="BONUS, ISOFORM C-RELATED"/>
    <property type="match status" value="1"/>
</dbReference>
<protein>
    <recommendedName>
        <fullName evidence="12">Tripartite motif-containing protein 45</fullName>
    </recommendedName>
</protein>
<evidence type="ECO:0000256" key="4">
    <source>
        <dbReference type="ARBA" id="ARBA00022771"/>
    </source>
</evidence>
<keyword evidence="2" id="KW-0479">Metal-binding</keyword>
<gene>
    <name evidence="10" type="ORF">PLOB_00039504</name>
</gene>
<evidence type="ECO:0000256" key="2">
    <source>
        <dbReference type="ARBA" id="ARBA00022723"/>
    </source>
</evidence>
<evidence type="ECO:0008006" key="12">
    <source>
        <dbReference type="Google" id="ProtNLM"/>
    </source>
</evidence>
<dbReference type="Pfam" id="PF13639">
    <property type="entry name" value="zf-RING_2"/>
    <property type="match status" value="1"/>
</dbReference>
<dbReference type="Gene3D" id="4.10.830.40">
    <property type="match status" value="1"/>
</dbReference>
<dbReference type="Gene3D" id="3.30.160.60">
    <property type="entry name" value="Classic Zinc Finger"/>
    <property type="match status" value="1"/>
</dbReference>
<dbReference type="Pfam" id="PF00630">
    <property type="entry name" value="Filamin"/>
    <property type="match status" value="1"/>
</dbReference>
<dbReference type="InterPro" id="IPR001841">
    <property type="entry name" value="Znf_RING"/>
</dbReference>
<dbReference type="EMBL" id="CALNXK010000006">
    <property type="protein sequence ID" value="CAH3037862.1"/>
    <property type="molecule type" value="Genomic_DNA"/>
</dbReference>